<sequence>MEIAAWIPLLVALLTALAGVFAYSWNKRVDRKHALLELRRVAYRNYLNSFMAMSDSPQGVDEIRRRLYQSEVELLVVGSDTVVQAVGKLSNFYAITNNDRFNRDAAEVRRLVANVCMSMRADCFEKTDLSIEEIRALVPIV</sequence>
<protein>
    <recommendedName>
        <fullName evidence="3">DUF4760 domain-containing protein</fullName>
    </recommendedName>
</protein>
<evidence type="ECO:0008006" key="3">
    <source>
        <dbReference type="Google" id="ProtNLM"/>
    </source>
</evidence>
<evidence type="ECO:0000313" key="2">
    <source>
        <dbReference type="Proteomes" id="UP001595697"/>
    </source>
</evidence>
<evidence type="ECO:0000313" key="1">
    <source>
        <dbReference type="EMBL" id="MFC3967861.1"/>
    </source>
</evidence>
<reference evidence="2" key="1">
    <citation type="journal article" date="2019" name="Int. J. Syst. Evol. Microbiol.">
        <title>The Global Catalogue of Microorganisms (GCM) 10K type strain sequencing project: providing services to taxonomists for standard genome sequencing and annotation.</title>
        <authorList>
            <consortium name="The Broad Institute Genomics Platform"/>
            <consortium name="The Broad Institute Genome Sequencing Center for Infectious Disease"/>
            <person name="Wu L."/>
            <person name="Ma J."/>
        </authorList>
    </citation>
    <scope>NUCLEOTIDE SEQUENCE [LARGE SCALE GENOMIC DNA]</scope>
    <source>
        <strain evidence="2">TBRC 5781</strain>
    </source>
</reference>
<organism evidence="1 2">
    <name type="scientific">Rhizobium lemnae</name>
    <dbReference type="NCBI Taxonomy" id="1214924"/>
    <lineage>
        <taxon>Bacteria</taxon>
        <taxon>Pseudomonadati</taxon>
        <taxon>Pseudomonadota</taxon>
        <taxon>Alphaproteobacteria</taxon>
        <taxon>Hyphomicrobiales</taxon>
        <taxon>Rhizobiaceae</taxon>
        <taxon>Rhizobium/Agrobacterium group</taxon>
        <taxon>Rhizobium</taxon>
    </lineage>
</organism>
<dbReference type="RefSeq" id="WP_247260378.1">
    <property type="nucleotide sequence ID" value="NZ_JALJQZ010000008.1"/>
</dbReference>
<dbReference type="Proteomes" id="UP001595697">
    <property type="component" value="Unassembled WGS sequence"/>
</dbReference>
<comment type="caution">
    <text evidence="1">The sequence shown here is derived from an EMBL/GenBank/DDBJ whole genome shotgun (WGS) entry which is preliminary data.</text>
</comment>
<dbReference type="EMBL" id="JBHSBD010000025">
    <property type="protein sequence ID" value="MFC3967861.1"/>
    <property type="molecule type" value="Genomic_DNA"/>
</dbReference>
<accession>A0ABV8E5X0</accession>
<gene>
    <name evidence="1" type="ORF">ACFOVS_06925</name>
</gene>
<keyword evidence="2" id="KW-1185">Reference proteome</keyword>
<name>A0ABV8E5X0_9HYPH</name>
<proteinExistence type="predicted"/>